<dbReference type="Gene3D" id="2.30.30.30">
    <property type="match status" value="1"/>
</dbReference>
<accession>A0A0U2VCQ0</accession>
<proteinExistence type="evidence at transcript level"/>
<evidence type="ECO:0000256" key="2">
    <source>
        <dbReference type="ARBA" id="ARBA00022980"/>
    </source>
</evidence>
<dbReference type="GO" id="GO:0042273">
    <property type="term" value="P:ribosomal large subunit biogenesis"/>
    <property type="evidence" value="ECO:0007669"/>
    <property type="project" value="TreeGrafter"/>
</dbReference>
<feature type="domain" description="Large ribosomal subunit protein eL14" evidence="6">
    <location>
        <begin position="47"/>
        <end position="120"/>
    </location>
</feature>
<dbReference type="PANTHER" id="PTHR11127">
    <property type="entry name" value="60S RIBOSOMAL PROTEIN L14"/>
    <property type="match status" value="1"/>
</dbReference>
<organism evidence="7">
    <name type="scientific">Pseudodiaptomus poplesia</name>
    <dbReference type="NCBI Taxonomy" id="213370"/>
    <lineage>
        <taxon>Eukaryota</taxon>
        <taxon>Metazoa</taxon>
        <taxon>Ecdysozoa</taxon>
        <taxon>Arthropoda</taxon>
        <taxon>Crustacea</taxon>
        <taxon>Multicrustacea</taxon>
        <taxon>Hexanauplia</taxon>
        <taxon>Copepoda</taxon>
        <taxon>Calanoida</taxon>
        <taxon>Pseudodiaptomidae</taxon>
        <taxon>Pseudodiaptomus</taxon>
    </lineage>
</organism>
<dbReference type="GO" id="GO:0006412">
    <property type="term" value="P:translation"/>
    <property type="evidence" value="ECO:0007669"/>
    <property type="project" value="InterPro"/>
</dbReference>
<keyword evidence="2 7" id="KW-0689">Ribosomal protein</keyword>
<dbReference type="GO" id="GO:0022625">
    <property type="term" value="C:cytosolic large ribosomal subunit"/>
    <property type="evidence" value="ECO:0007669"/>
    <property type="project" value="TreeGrafter"/>
</dbReference>
<dbReference type="InterPro" id="IPR002784">
    <property type="entry name" value="Ribosomal_eL14_dom"/>
</dbReference>
<dbReference type="AlphaFoldDB" id="A0A0U2VCQ0"/>
<dbReference type="InterPro" id="IPR008991">
    <property type="entry name" value="Translation_prot_SH3-like_sf"/>
</dbReference>
<evidence type="ECO:0000256" key="4">
    <source>
        <dbReference type="ARBA" id="ARBA00035215"/>
    </source>
</evidence>
<reference evidence="7" key="1">
    <citation type="journal article" date="2015" name="Sci. Rep.">
        <title>Spliced leader RNA trans-splicing discovered in copepods.</title>
        <authorList>
            <person name="Yang F."/>
            <person name="Xu D."/>
            <person name="Zhuang Y."/>
            <person name="Yi X."/>
            <person name="Huang Y."/>
            <person name="Chen H."/>
            <person name="Lin S."/>
            <person name="Campbell D.A."/>
            <person name="Sturm N.R."/>
            <person name="Liu G."/>
            <person name="Zhang H."/>
        </authorList>
    </citation>
    <scope>NUCLEOTIDE SEQUENCE</scope>
</reference>
<comment type="similarity">
    <text evidence="1">Belongs to the eukaryotic ribosomal protein eL14 family.</text>
</comment>
<dbReference type="SUPFAM" id="SSF50104">
    <property type="entry name" value="Translation proteins SH3-like domain"/>
    <property type="match status" value="1"/>
</dbReference>
<evidence type="ECO:0000256" key="5">
    <source>
        <dbReference type="ARBA" id="ARBA00035318"/>
    </source>
</evidence>
<evidence type="ECO:0000313" key="7">
    <source>
        <dbReference type="EMBL" id="ALS04754.1"/>
    </source>
</evidence>
<sequence>MPFKKFVEIGRVVYLADGPAKGNIAAIVNVIDQNRVLIDGPTSGVLRQAYAIKQMHLTPLKVSFPFNAPTKIVRKELASAKIDEKWAESSWAKRLDNKVKRATMTDFDRFKLRKAKTQRNRIVTIALNQKKKALRKAGKL</sequence>
<evidence type="ECO:0000256" key="3">
    <source>
        <dbReference type="ARBA" id="ARBA00023274"/>
    </source>
</evidence>
<dbReference type="PANTHER" id="PTHR11127:SF2">
    <property type="entry name" value="LARGE RIBOSOMAL SUBUNIT PROTEIN EL14"/>
    <property type="match status" value="1"/>
</dbReference>
<dbReference type="InterPro" id="IPR014722">
    <property type="entry name" value="Rib_uL2_dom2"/>
</dbReference>
<dbReference type="GO" id="GO:0003723">
    <property type="term" value="F:RNA binding"/>
    <property type="evidence" value="ECO:0007669"/>
    <property type="project" value="InterPro"/>
</dbReference>
<evidence type="ECO:0000259" key="6">
    <source>
        <dbReference type="Pfam" id="PF01929"/>
    </source>
</evidence>
<dbReference type="CDD" id="cd23702">
    <property type="entry name" value="eL14"/>
    <property type="match status" value="1"/>
</dbReference>
<dbReference type="InterPro" id="IPR039660">
    <property type="entry name" value="Ribosomal_eL14"/>
</dbReference>
<dbReference type="EMBL" id="KT754920">
    <property type="protein sequence ID" value="ALS04754.1"/>
    <property type="molecule type" value="mRNA"/>
</dbReference>
<protein>
    <recommendedName>
        <fullName evidence="4">Large ribosomal subunit protein eL14</fullName>
    </recommendedName>
    <alternativeName>
        <fullName evidence="5">60S ribosomal protein L14</fullName>
    </alternativeName>
</protein>
<keyword evidence="3" id="KW-0687">Ribonucleoprotein</keyword>
<name>A0A0U2VCQ0_9MAXI</name>
<dbReference type="Pfam" id="PF01929">
    <property type="entry name" value="Ribosomal_L14e"/>
    <property type="match status" value="1"/>
</dbReference>
<evidence type="ECO:0000256" key="1">
    <source>
        <dbReference type="ARBA" id="ARBA00006592"/>
    </source>
</evidence>
<dbReference type="Gene3D" id="6.10.250.2270">
    <property type="match status" value="1"/>
</dbReference>
<dbReference type="GO" id="GO:0003735">
    <property type="term" value="F:structural constituent of ribosome"/>
    <property type="evidence" value="ECO:0007669"/>
    <property type="project" value="InterPro"/>
</dbReference>